<dbReference type="EMBL" id="CAEZYY010000021">
    <property type="protein sequence ID" value="CAB4759343.1"/>
    <property type="molecule type" value="Genomic_DNA"/>
</dbReference>
<evidence type="ECO:0000313" key="2">
    <source>
        <dbReference type="EMBL" id="CAB4704437.1"/>
    </source>
</evidence>
<dbReference type="GO" id="GO:0004222">
    <property type="term" value="F:metalloendopeptidase activity"/>
    <property type="evidence" value="ECO:0007669"/>
    <property type="project" value="TreeGrafter"/>
</dbReference>
<evidence type="ECO:0000313" key="5">
    <source>
        <dbReference type="EMBL" id="CAB5051631.1"/>
    </source>
</evidence>
<accession>A0A6J7DF84</accession>
<dbReference type="EMBL" id="CAFBLR010000028">
    <property type="protein sequence ID" value="CAB4865833.1"/>
    <property type="molecule type" value="Genomic_DNA"/>
</dbReference>
<evidence type="ECO:0000313" key="4">
    <source>
        <dbReference type="EMBL" id="CAB4865833.1"/>
    </source>
</evidence>
<dbReference type="Pfam" id="PF01551">
    <property type="entry name" value="Peptidase_M23"/>
    <property type="match status" value="1"/>
</dbReference>
<dbReference type="PANTHER" id="PTHR21666">
    <property type="entry name" value="PEPTIDASE-RELATED"/>
    <property type="match status" value="1"/>
</dbReference>
<organism evidence="4">
    <name type="scientific">freshwater metagenome</name>
    <dbReference type="NCBI Taxonomy" id="449393"/>
    <lineage>
        <taxon>unclassified sequences</taxon>
        <taxon>metagenomes</taxon>
        <taxon>ecological metagenomes</taxon>
    </lineage>
</organism>
<evidence type="ECO:0000259" key="1">
    <source>
        <dbReference type="Pfam" id="PF01551"/>
    </source>
</evidence>
<gene>
    <name evidence="2" type="ORF">UFOPK2602_00772</name>
    <name evidence="3" type="ORF">UFOPK2806_01544</name>
    <name evidence="4" type="ORF">UFOPK3417_00476</name>
    <name evidence="5" type="ORF">UFOPK4306_00091</name>
</gene>
<protein>
    <submittedName>
        <fullName evidence="4">Unannotated protein</fullName>
    </submittedName>
</protein>
<feature type="domain" description="M23ase beta-sheet core" evidence="1">
    <location>
        <begin position="56"/>
        <end position="127"/>
    </location>
</feature>
<evidence type="ECO:0000313" key="3">
    <source>
        <dbReference type="EMBL" id="CAB4759343.1"/>
    </source>
</evidence>
<dbReference type="Gene3D" id="2.70.70.10">
    <property type="entry name" value="Glucose Permease (Domain IIA)"/>
    <property type="match status" value="1"/>
</dbReference>
<name>A0A6J7DF84_9ZZZZ</name>
<proteinExistence type="predicted"/>
<dbReference type="CDD" id="cd12797">
    <property type="entry name" value="M23_peptidase"/>
    <property type="match status" value="1"/>
</dbReference>
<dbReference type="InterPro" id="IPR016047">
    <property type="entry name" value="M23ase_b-sheet_dom"/>
</dbReference>
<reference evidence="4" key="1">
    <citation type="submission" date="2020-05" db="EMBL/GenBank/DDBJ databases">
        <authorList>
            <person name="Chiriac C."/>
            <person name="Salcher M."/>
            <person name="Ghai R."/>
            <person name="Kavagutti S V."/>
        </authorList>
    </citation>
    <scope>NUCLEOTIDE SEQUENCE</scope>
</reference>
<dbReference type="InterPro" id="IPR011055">
    <property type="entry name" value="Dup_hybrid_motif"/>
</dbReference>
<dbReference type="PANTHER" id="PTHR21666:SF270">
    <property type="entry name" value="MUREIN HYDROLASE ACTIVATOR ENVC"/>
    <property type="match status" value="1"/>
</dbReference>
<sequence>MGLLSRLLIGIAVALAGPLPGAVHTPASPPSPCLLAPVRAPVADGYRSPWCLWCRGNRGLEYATVPGTSVRAAAGGVVRFSGEVAGTLYVVIEHPSGLRTTYGRLSSVGLGIGVSVPAAGPVGTAGARLFFGVRAPVRLGGGYLDPARFLARLVGPARLVPTDGSPARNPRLGTPRRFTCTARDATR</sequence>
<dbReference type="EMBL" id="CAEZXX010000041">
    <property type="protein sequence ID" value="CAB4704437.1"/>
    <property type="molecule type" value="Genomic_DNA"/>
</dbReference>
<dbReference type="InterPro" id="IPR050570">
    <property type="entry name" value="Cell_wall_metabolism_enzyme"/>
</dbReference>
<dbReference type="AlphaFoldDB" id="A0A6J7DF84"/>
<dbReference type="EMBL" id="CAFBQP010000002">
    <property type="protein sequence ID" value="CAB5051631.1"/>
    <property type="molecule type" value="Genomic_DNA"/>
</dbReference>
<dbReference type="SUPFAM" id="SSF51261">
    <property type="entry name" value="Duplicated hybrid motif"/>
    <property type="match status" value="1"/>
</dbReference>